<reference evidence="2 3" key="1">
    <citation type="submission" date="2023-12" db="EMBL/GenBank/DDBJ databases">
        <title>Streptomyces sp. V4-01.</title>
        <authorList>
            <person name="Somphong A."/>
            <person name="Phongsopitanun W."/>
        </authorList>
    </citation>
    <scope>NUCLEOTIDE SEQUENCE [LARGE SCALE GENOMIC DNA]</scope>
    <source>
        <strain evidence="2 3">V4-01</strain>
    </source>
</reference>
<name>A0ABU7P3W6_9ACTN</name>
<dbReference type="Pfam" id="PF10604">
    <property type="entry name" value="Polyketide_cyc2"/>
    <property type="match status" value="1"/>
</dbReference>
<keyword evidence="3" id="KW-1185">Reference proteome</keyword>
<dbReference type="CDD" id="cd07812">
    <property type="entry name" value="SRPBCC"/>
    <property type="match status" value="1"/>
</dbReference>
<evidence type="ECO:0000313" key="3">
    <source>
        <dbReference type="Proteomes" id="UP001344658"/>
    </source>
</evidence>
<organism evidence="2 3">
    <name type="scientific">Actinacidiphila polyblastidii</name>
    <dbReference type="NCBI Taxonomy" id="3110430"/>
    <lineage>
        <taxon>Bacteria</taxon>
        <taxon>Bacillati</taxon>
        <taxon>Actinomycetota</taxon>
        <taxon>Actinomycetes</taxon>
        <taxon>Kitasatosporales</taxon>
        <taxon>Streptomycetaceae</taxon>
        <taxon>Actinacidiphila</taxon>
    </lineage>
</organism>
<proteinExistence type="predicted"/>
<feature type="region of interest" description="Disordered" evidence="1">
    <location>
        <begin position="143"/>
        <end position="178"/>
    </location>
</feature>
<dbReference type="InterPro" id="IPR023393">
    <property type="entry name" value="START-like_dom_sf"/>
</dbReference>
<evidence type="ECO:0000256" key="1">
    <source>
        <dbReference type="SAM" id="MobiDB-lite"/>
    </source>
</evidence>
<feature type="compositionally biased region" description="Basic residues" evidence="1">
    <location>
        <begin position="164"/>
        <end position="178"/>
    </location>
</feature>
<dbReference type="SUPFAM" id="SSF55961">
    <property type="entry name" value="Bet v1-like"/>
    <property type="match status" value="1"/>
</dbReference>
<dbReference type="Proteomes" id="UP001344658">
    <property type="component" value="Unassembled WGS sequence"/>
</dbReference>
<evidence type="ECO:0000313" key="2">
    <source>
        <dbReference type="EMBL" id="MEE4540505.1"/>
    </source>
</evidence>
<dbReference type="InterPro" id="IPR019587">
    <property type="entry name" value="Polyketide_cyclase/dehydratase"/>
</dbReference>
<sequence>MAVRHQLIKRPRDQVWSVLADRGLYGRWVAGTSASHGGEGEWPAEGSTLAYTVRLGPWTGEGRTVVRQEDRPSRLALEVDSGRLGTARVDIEIKPWGEDSLVILDEHPLTGLGGSLHNGALDAVLQLRHRRMLGRLAEVVEGADAAGRSGRRSPSGGAVGRARTAARRGFGKRGVGHA</sequence>
<comment type="caution">
    <text evidence="2">The sequence shown here is derived from an EMBL/GenBank/DDBJ whole genome shotgun (WGS) entry which is preliminary data.</text>
</comment>
<dbReference type="EMBL" id="JAZEWV010000001">
    <property type="protein sequence ID" value="MEE4540505.1"/>
    <property type="molecule type" value="Genomic_DNA"/>
</dbReference>
<accession>A0ABU7P3W6</accession>
<protein>
    <submittedName>
        <fullName evidence="2">SRPBCC family protein</fullName>
    </submittedName>
</protein>
<gene>
    <name evidence="2" type="ORF">V2S66_00805</name>
</gene>
<dbReference type="Gene3D" id="3.30.530.20">
    <property type="match status" value="1"/>
</dbReference>
<dbReference type="RefSeq" id="WP_330792274.1">
    <property type="nucleotide sequence ID" value="NZ_JAZEWV010000001.1"/>
</dbReference>
<feature type="compositionally biased region" description="Low complexity" evidence="1">
    <location>
        <begin position="143"/>
        <end position="163"/>
    </location>
</feature>